<keyword evidence="3" id="KW-1185">Reference proteome</keyword>
<feature type="compositionally biased region" description="Polar residues" evidence="1">
    <location>
        <begin position="79"/>
        <end position="92"/>
    </location>
</feature>
<evidence type="ECO:0000256" key="1">
    <source>
        <dbReference type="SAM" id="MobiDB-lite"/>
    </source>
</evidence>
<dbReference type="AlphaFoldDB" id="A0A7J9MIM1"/>
<protein>
    <submittedName>
        <fullName evidence="2">Uncharacterized protein</fullName>
    </submittedName>
</protein>
<sequence>MLKAKPDLESRIRTLERDWAIVYDILNGKDNSDFDRATGKYAQITIDIIKEIDVEDVATANTHEERNDFHRCQSNVSLDEMNLSSTQSQPSRNQDDSTFSKKKKKIF</sequence>
<organism evidence="2 3">
    <name type="scientific">Gossypium schwendimanii</name>
    <name type="common">Cotton</name>
    <dbReference type="NCBI Taxonomy" id="34291"/>
    <lineage>
        <taxon>Eukaryota</taxon>
        <taxon>Viridiplantae</taxon>
        <taxon>Streptophyta</taxon>
        <taxon>Embryophyta</taxon>
        <taxon>Tracheophyta</taxon>
        <taxon>Spermatophyta</taxon>
        <taxon>Magnoliopsida</taxon>
        <taxon>eudicotyledons</taxon>
        <taxon>Gunneridae</taxon>
        <taxon>Pentapetalae</taxon>
        <taxon>rosids</taxon>
        <taxon>malvids</taxon>
        <taxon>Malvales</taxon>
        <taxon>Malvaceae</taxon>
        <taxon>Malvoideae</taxon>
        <taxon>Gossypium</taxon>
    </lineage>
</organism>
<gene>
    <name evidence="2" type="ORF">Goshw_017565</name>
</gene>
<accession>A0A7J9MIM1</accession>
<dbReference type="OrthoDB" id="618098at2759"/>
<feature type="non-terminal residue" evidence="2">
    <location>
        <position position="107"/>
    </location>
</feature>
<feature type="region of interest" description="Disordered" evidence="1">
    <location>
        <begin position="79"/>
        <end position="107"/>
    </location>
</feature>
<reference evidence="2 3" key="1">
    <citation type="journal article" date="2019" name="Genome Biol. Evol.">
        <title>Insights into the evolution of the New World diploid cottons (Gossypium, subgenus Houzingenia) based on genome sequencing.</title>
        <authorList>
            <person name="Grover C.E."/>
            <person name="Arick M.A. 2nd"/>
            <person name="Thrash A."/>
            <person name="Conover J.L."/>
            <person name="Sanders W.S."/>
            <person name="Peterson D.G."/>
            <person name="Frelichowski J.E."/>
            <person name="Scheffler J.A."/>
            <person name="Scheffler B.E."/>
            <person name="Wendel J.F."/>
        </authorList>
    </citation>
    <scope>NUCLEOTIDE SEQUENCE [LARGE SCALE GENOMIC DNA]</scope>
    <source>
        <strain evidence="2">1</strain>
        <tissue evidence="2">Leaf</tissue>
    </source>
</reference>
<dbReference type="PANTHER" id="PTHR46250:SF17">
    <property type="entry name" value="MYB_SANT-LIKE DOMAIN-CONTAINING PROTEIN"/>
    <property type="match status" value="1"/>
</dbReference>
<comment type="caution">
    <text evidence="2">The sequence shown here is derived from an EMBL/GenBank/DDBJ whole genome shotgun (WGS) entry which is preliminary data.</text>
</comment>
<proteinExistence type="predicted"/>
<dbReference type="EMBL" id="JABFAF010000011">
    <property type="protein sequence ID" value="MBA0870820.1"/>
    <property type="molecule type" value="Genomic_DNA"/>
</dbReference>
<name>A0A7J9MIM1_GOSSC</name>
<dbReference type="PANTHER" id="PTHR46250">
    <property type="entry name" value="MYB/SANT-LIKE DNA-BINDING DOMAIN PROTEIN-RELATED"/>
    <property type="match status" value="1"/>
</dbReference>
<evidence type="ECO:0000313" key="3">
    <source>
        <dbReference type="Proteomes" id="UP000593576"/>
    </source>
</evidence>
<evidence type="ECO:0000313" key="2">
    <source>
        <dbReference type="EMBL" id="MBA0870820.1"/>
    </source>
</evidence>
<dbReference type="Proteomes" id="UP000593576">
    <property type="component" value="Unassembled WGS sequence"/>
</dbReference>